<dbReference type="NCBIfam" id="NF033394">
    <property type="entry name" value="capsid_maj_Podo"/>
    <property type="match status" value="1"/>
</dbReference>
<accession>A0A6J5NPT3</accession>
<evidence type="ECO:0000313" key="1">
    <source>
        <dbReference type="EMBL" id="CAB4161830.1"/>
    </source>
</evidence>
<name>A0A6J5NPT3_9CAUD</name>
<proteinExistence type="predicted"/>
<sequence>MAASMSTLEAALKEFYIAPIQDQLNNEIELFKYFGTAEATIDASGKFGIIPVRLGRNSGVGARAAGKNLPTAGNQVLDKLTIQYKFVYGRFAFDGPSLAAAKKSAGAFGTVTEIEMDNLVLDVKNYANMVGFLGGQYIGLIIDKLTNGAGGALVYSGRWADIAFGGGETFDVVNLVTMATVAGPYALTAISATAITTNTATAFAALTPGTPLGVRLNCVNPLNENILSEPTGLLGNLIAISHHGLDRSVAANASLISNYRIMNAGAVYAALDLDDMQRMFDTSGDRSGMDPDMIQMQTVHRQSYTSLLQGTSAGNLFVNPKEKAAKVDAGFRAGSLAFNDVPLGVSKDCPKGTIFFLNSKTWKRVELQAGGFAEEDGKILNKVPNQDAYEGFWRMYYEQVCMKPNASSILTGVQFT</sequence>
<dbReference type="EMBL" id="LR796723">
    <property type="protein sequence ID" value="CAB4161830.1"/>
    <property type="molecule type" value="Genomic_DNA"/>
</dbReference>
<reference evidence="1" key="1">
    <citation type="submission" date="2020-04" db="EMBL/GenBank/DDBJ databases">
        <authorList>
            <person name="Chiriac C."/>
            <person name="Salcher M."/>
            <person name="Ghai R."/>
            <person name="Kavagutti S V."/>
        </authorList>
    </citation>
    <scope>NUCLEOTIDE SEQUENCE</scope>
</reference>
<evidence type="ECO:0008006" key="2">
    <source>
        <dbReference type="Google" id="ProtNLM"/>
    </source>
</evidence>
<protein>
    <recommendedName>
        <fullName evidence="2">Major capsid protein</fullName>
    </recommendedName>
</protein>
<organism evidence="1">
    <name type="scientific">uncultured Caudovirales phage</name>
    <dbReference type="NCBI Taxonomy" id="2100421"/>
    <lineage>
        <taxon>Viruses</taxon>
        <taxon>Duplodnaviria</taxon>
        <taxon>Heunggongvirae</taxon>
        <taxon>Uroviricota</taxon>
        <taxon>Caudoviricetes</taxon>
        <taxon>Peduoviridae</taxon>
        <taxon>Maltschvirus</taxon>
        <taxon>Maltschvirus maltsch</taxon>
    </lineage>
</organism>
<dbReference type="InterPro" id="IPR049718">
    <property type="entry name" value="AKO59007-like"/>
</dbReference>
<gene>
    <name evidence="1" type="ORF">UFOVP777_5</name>
</gene>